<dbReference type="GO" id="GO:0004659">
    <property type="term" value="F:prenyltransferase activity"/>
    <property type="evidence" value="ECO:0007669"/>
    <property type="project" value="InterPro"/>
</dbReference>
<dbReference type="OrthoDB" id="9805316at2"/>
<evidence type="ECO:0000256" key="5">
    <source>
        <dbReference type="ARBA" id="ARBA00022842"/>
    </source>
</evidence>
<evidence type="ECO:0000256" key="1">
    <source>
        <dbReference type="ARBA" id="ARBA00001946"/>
    </source>
</evidence>
<evidence type="ECO:0000313" key="7">
    <source>
        <dbReference type="EMBL" id="KRM05448.1"/>
    </source>
</evidence>
<evidence type="ECO:0000256" key="2">
    <source>
        <dbReference type="ARBA" id="ARBA00006706"/>
    </source>
</evidence>
<comment type="similarity">
    <text evidence="2 6">Belongs to the FPP/GGPP synthase family.</text>
</comment>
<comment type="cofactor">
    <cofactor evidence="1">
        <name>Mg(2+)</name>
        <dbReference type="ChEBI" id="CHEBI:18420"/>
    </cofactor>
</comment>
<comment type="caution">
    <text evidence="7">The sequence shown here is derived from an EMBL/GenBank/DDBJ whole genome shotgun (WGS) entry which is preliminary data.</text>
</comment>
<dbReference type="AlphaFoldDB" id="A0A0R1VIF2"/>
<dbReference type="RefSeq" id="WP_025015082.1">
    <property type="nucleotide sequence ID" value="NZ_AZFU01000011.1"/>
</dbReference>
<reference evidence="7 8" key="1">
    <citation type="journal article" date="2015" name="Genome Announc.">
        <title>Expanding the biotechnology potential of lactobacilli through comparative genomics of 213 strains and associated genera.</title>
        <authorList>
            <person name="Sun Z."/>
            <person name="Harris H.M."/>
            <person name="McCann A."/>
            <person name="Guo C."/>
            <person name="Argimon S."/>
            <person name="Zhang W."/>
            <person name="Yang X."/>
            <person name="Jeffery I.B."/>
            <person name="Cooney J.C."/>
            <person name="Kagawa T.F."/>
            <person name="Liu W."/>
            <person name="Song Y."/>
            <person name="Salvetti E."/>
            <person name="Wrobel A."/>
            <person name="Rasinkangas P."/>
            <person name="Parkhill J."/>
            <person name="Rea M.C."/>
            <person name="O'Sullivan O."/>
            <person name="Ritari J."/>
            <person name="Douillard F.P."/>
            <person name="Paul Ross R."/>
            <person name="Yang R."/>
            <person name="Briner A.E."/>
            <person name="Felis G.E."/>
            <person name="de Vos W.M."/>
            <person name="Barrangou R."/>
            <person name="Klaenhammer T.R."/>
            <person name="Caufield P.W."/>
            <person name="Cui Y."/>
            <person name="Zhang H."/>
            <person name="O'Toole P.W."/>
        </authorList>
    </citation>
    <scope>NUCLEOTIDE SEQUENCE [LARGE SCALE GENOMIC DNA]</scope>
    <source>
        <strain evidence="7 8">DSM 16761</strain>
    </source>
</reference>
<proteinExistence type="inferred from homology"/>
<gene>
    <name evidence="7" type="ORF">FC59_GL000146</name>
</gene>
<accession>A0A0R1VIF2</accession>
<name>A0A0R1VIF2_9LACO</name>
<dbReference type="EMBL" id="AZFU01000011">
    <property type="protein sequence ID" value="KRM05448.1"/>
    <property type="molecule type" value="Genomic_DNA"/>
</dbReference>
<dbReference type="PANTHER" id="PTHR12001">
    <property type="entry name" value="GERANYLGERANYL PYROPHOSPHATE SYNTHASE"/>
    <property type="match status" value="1"/>
</dbReference>
<protein>
    <submittedName>
        <fullName evidence="7">Farnesyltranstransferase</fullName>
    </submittedName>
</protein>
<dbReference type="GO" id="GO:0046872">
    <property type="term" value="F:metal ion binding"/>
    <property type="evidence" value="ECO:0007669"/>
    <property type="project" value="UniProtKB-KW"/>
</dbReference>
<dbReference type="PANTHER" id="PTHR12001:SF69">
    <property type="entry name" value="ALL TRANS-POLYPRENYL-DIPHOSPHATE SYNTHASE PDSS1"/>
    <property type="match status" value="1"/>
</dbReference>
<dbReference type="SFLD" id="SFLDS00005">
    <property type="entry name" value="Isoprenoid_Synthase_Type_I"/>
    <property type="match status" value="1"/>
</dbReference>
<dbReference type="SUPFAM" id="SSF48576">
    <property type="entry name" value="Terpenoid synthases"/>
    <property type="match status" value="1"/>
</dbReference>
<organism evidence="7 8">
    <name type="scientific">Lactobacillus kitasatonis DSM 16761 = JCM 1039</name>
    <dbReference type="NCBI Taxonomy" id="1423767"/>
    <lineage>
        <taxon>Bacteria</taxon>
        <taxon>Bacillati</taxon>
        <taxon>Bacillota</taxon>
        <taxon>Bacilli</taxon>
        <taxon>Lactobacillales</taxon>
        <taxon>Lactobacillaceae</taxon>
        <taxon>Lactobacillus</taxon>
    </lineage>
</organism>
<dbReference type="Gene3D" id="1.10.600.10">
    <property type="entry name" value="Farnesyl Diphosphate Synthase"/>
    <property type="match status" value="1"/>
</dbReference>
<dbReference type="CDD" id="cd00685">
    <property type="entry name" value="Trans_IPPS_HT"/>
    <property type="match status" value="1"/>
</dbReference>
<dbReference type="PROSITE" id="PS00444">
    <property type="entry name" value="POLYPRENYL_SYNTHASE_2"/>
    <property type="match status" value="1"/>
</dbReference>
<evidence type="ECO:0000313" key="8">
    <source>
        <dbReference type="Proteomes" id="UP000051307"/>
    </source>
</evidence>
<dbReference type="Pfam" id="PF00348">
    <property type="entry name" value="polyprenyl_synt"/>
    <property type="match status" value="1"/>
</dbReference>
<dbReference type="PATRIC" id="fig|1423767.3.peg.154"/>
<dbReference type="Proteomes" id="UP000051307">
    <property type="component" value="Unassembled WGS sequence"/>
</dbReference>
<dbReference type="eggNOG" id="COG0142">
    <property type="taxonomic scope" value="Bacteria"/>
</dbReference>
<evidence type="ECO:0000256" key="3">
    <source>
        <dbReference type="ARBA" id="ARBA00022679"/>
    </source>
</evidence>
<evidence type="ECO:0000256" key="4">
    <source>
        <dbReference type="ARBA" id="ARBA00022723"/>
    </source>
</evidence>
<keyword evidence="4" id="KW-0479">Metal-binding</keyword>
<keyword evidence="3 6" id="KW-0808">Transferase</keyword>
<dbReference type="InterPro" id="IPR000092">
    <property type="entry name" value="Polyprenyl_synt"/>
</dbReference>
<dbReference type="InterPro" id="IPR033749">
    <property type="entry name" value="Polyprenyl_synt_CS"/>
</dbReference>
<dbReference type="GO" id="GO:0008299">
    <property type="term" value="P:isoprenoid biosynthetic process"/>
    <property type="evidence" value="ECO:0007669"/>
    <property type="project" value="InterPro"/>
</dbReference>
<evidence type="ECO:0000256" key="6">
    <source>
        <dbReference type="RuleBase" id="RU004466"/>
    </source>
</evidence>
<sequence>MVNEAKFWQDMPEVQQQLNQIDPIIQDNLASVKGKLGEALRYAFSASGKKLRPTFVLEFGQLQKPAKNDRLLKIATSVEVLHNATLIHDDIIDESPDRHGRESIQAKYGKQIAVYAGDFLFALSLRMLSNNTSKITNLRINGSAMQNILAGETEQFGNEYNMQITKKEYLDQIRGKTAILFGYSCFIGALEGGFKRKVANQAKKIGESVGMAFQLKDDILDYTAESSVLNKPVLADVVNGVYTGPLIFALEKDPDSKLHDLVKKGKDLTTADLKEIDHWVKDKGGIQAAEKLATDYTNNALELLEKNFKQYPRYEVIKQIIDKLLARQY</sequence>
<dbReference type="InterPro" id="IPR008949">
    <property type="entry name" value="Isoprenoid_synthase_dom_sf"/>
</dbReference>
<keyword evidence="5" id="KW-0460">Magnesium</keyword>